<dbReference type="InterPro" id="IPR001932">
    <property type="entry name" value="PPM-type_phosphatase-like_dom"/>
</dbReference>
<dbReference type="SUPFAM" id="SSF55785">
    <property type="entry name" value="PYP-like sensor domain (PAS domain)"/>
    <property type="match status" value="1"/>
</dbReference>
<evidence type="ECO:0000259" key="2">
    <source>
        <dbReference type="SMART" id="SM00331"/>
    </source>
</evidence>
<keyword evidence="1" id="KW-0378">Hydrolase</keyword>
<dbReference type="PANTHER" id="PTHR43156">
    <property type="entry name" value="STAGE II SPORULATION PROTEIN E-RELATED"/>
    <property type="match status" value="1"/>
</dbReference>
<evidence type="ECO:0000313" key="4">
    <source>
        <dbReference type="Proteomes" id="UP000199520"/>
    </source>
</evidence>
<accession>A0A1I4L531</accession>
<dbReference type="NCBIfam" id="TIGR00229">
    <property type="entry name" value="sensory_box"/>
    <property type="match status" value="1"/>
</dbReference>
<dbReference type="Pfam" id="PF13426">
    <property type="entry name" value="PAS_9"/>
    <property type="match status" value="1"/>
</dbReference>
<reference evidence="4" key="1">
    <citation type="submission" date="2016-10" db="EMBL/GenBank/DDBJ databases">
        <authorList>
            <person name="Varghese N."/>
            <person name="Submissions S."/>
        </authorList>
    </citation>
    <scope>NUCLEOTIDE SEQUENCE [LARGE SCALE GENOMIC DNA]</scope>
    <source>
        <strain evidence="4">DSM 13327</strain>
    </source>
</reference>
<proteinExistence type="predicted"/>
<dbReference type="RefSeq" id="WP_090937842.1">
    <property type="nucleotide sequence ID" value="NZ_FOTS01000022.1"/>
</dbReference>
<dbReference type="Pfam" id="PF07228">
    <property type="entry name" value="SpoIIE"/>
    <property type="match status" value="1"/>
</dbReference>
<evidence type="ECO:0000256" key="1">
    <source>
        <dbReference type="ARBA" id="ARBA00022801"/>
    </source>
</evidence>
<dbReference type="InterPro" id="IPR035965">
    <property type="entry name" value="PAS-like_dom_sf"/>
</dbReference>
<dbReference type="STRING" id="1123291.SAMN04490355_102227"/>
<organism evidence="3 4">
    <name type="scientific">Pelosinus propionicus DSM 13327</name>
    <dbReference type="NCBI Taxonomy" id="1123291"/>
    <lineage>
        <taxon>Bacteria</taxon>
        <taxon>Bacillati</taxon>
        <taxon>Bacillota</taxon>
        <taxon>Negativicutes</taxon>
        <taxon>Selenomonadales</taxon>
        <taxon>Sporomusaceae</taxon>
        <taxon>Pelosinus</taxon>
    </lineage>
</organism>
<dbReference type="GO" id="GO:0016791">
    <property type="term" value="F:phosphatase activity"/>
    <property type="evidence" value="ECO:0007669"/>
    <property type="project" value="TreeGrafter"/>
</dbReference>
<dbReference type="InterPro" id="IPR036457">
    <property type="entry name" value="PPM-type-like_dom_sf"/>
</dbReference>
<dbReference type="InterPro" id="IPR000014">
    <property type="entry name" value="PAS"/>
</dbReference>
<feature type="domain" description="PPM-type phosphatase" evidence="2">
    <location>
        <begin position="149"/>
        <end position="349"/>
    </location>
</feature>
<dbReference type="Gene3D" id="3.60.40.10">
    <property type="entry name" value="PPM-type phosphatase domain"/>
    <property type="match status" value="1"/>
</dbReference>
<dbReference type="CDD" id="cd00130">
    <property type="entry name" value="PAS"/>
    <property type="match status" value="1"/>
</dbReference>
<keyword evidence="4" id="KW-1185">Reference proteome</keyword>
<dbReference type="SMART" id="SM00331">
    <property type="entry name" value="PP2C_SIG"/>
    <property type="match status" value="1"/>
</dbReference>
<protein>
    <submittedName>
        <fullName evidence="3">PAS domain S-box-containing protein</fullName>
    </submittedName>
</protein>
<dbReference type="PANTHER" id="PTHR43156:SF2">
    <property type="entry name" value="STAGE II SPORULATION PROTEIN E"/>
    <property type="match status" value="1"/>
</dbReference>
<sequence>MSVSQGIFSGMCSYCQRFELFNMINDALLLIDFEDGKILFMNQKALELYQYTKEEFLTFFAYDIANSSMETMRENMELAKTHKEGYIYTTNHIKKDGTIFKVEVSARYMTLHGTPVFAAVVRNLTFDGKMREEIQIAGKVQHRMLPRDLENELFRIRSVYQPHHYVSGDLYDFVYEEKSQLLFGIMIDVMGHSVAAALQTSILKYLFLKAIKKNITISDRLAWINKEVMPFFKGGQFAGVFLFEFDFRCNTLTYAAGGINHFIILKEQGPQIVKTPGLFLGINEDEVYDQGSYHFTSGESFLFLTDGLFERIVQPMDHELDFWSIHELSKKIINSGECNDDASGVGILIR</sequence>
<dbReference type="Proteomes" id="UP000199520">
    <property type="component" value="Unassembled WGS sequence"/>
</dbReference>
<dbReference type="Gene3D" id="3.30.450.20">
    <property type="entry name" value="PAS domain"/>
    <property type="match status" value="1"/>
</dbReference>
<dbReference type="AlphaFoldDB" id="A0A1I4L531"/>
<dbReference type="OrthoDB" id="311592at2"/>
<name>A0A1I4L531_9FIRM</name>
<dbReference type="EMBL" id="FOTS01000022">
    <property type="protein sequence ID" value="SFL85976.1"/>
    <property type="molecule type" value="Genomic_DNA"/>
</dbReference>
<gene>
    <name evidence="3" type="ORF">SAMN04490355_102227</name>
</gene>
<dbReference type="InterPro" id="IPR052016">
    <property type="entry name" value="Bact_Sigma-Reg"/>
</dbReference>
<evidence type="ECO:0000313" key="3">
    <source>
        <dbReference type="EMBL" id="SFL85976.1"/>
    </source>
</evidence>